<dbReference type="SUPFAM" id="SSF54637">
    <property type="entry name" value="Thioesterase/thiol ester dehydrase-isomerase"/>
    <property type="match status" value="1"/>
</dbReference>
<name>A0AAU7XIY4_9HYPH</name>
<dbReference type="Gene3D" id="3.10.129.10">
    <property type="entry name" value="Hotdog Thioesterase"/>
    <property type="match status" value="1"/>
</dbReference>
<reference evidence="2" key="1">
    <citation type="submission" date="2024-06" db="EMBL/GenBank/DDBJ databases">
        <title>Methylostella associata gen. nov., sp. nov., a novel Ancalomicrobiaceae-affiliated facultatively methylotrophic bacteria that feed on methanotrophs of the genus Methylococcus.</title>
        <authorList>
            <person name="Saltykova V."/>
            <person name="Danilova O.V."/>
            <person name="Oshkin I.Y."/>
            <person name="Belova S.E."/>
            <person name="Pimenov N.V."/>
            <person name="Dedysh S.N."/>
        </authorList>
    </citation>
    <scope>NUCLEOTIDE SEQUENCE</scope>
    <source>
        <strain evidence="2">S20</strain>
    </source>
</reference>
<dbReference type="EMBL" id="CP158568">
    <property type="protein sequence ID" value="XBY46715.1"/>
    <property type="molecule type" value="Genomic_DNA"/>
</dbReference>
<gene>
    <name evidence="2" type="ORF">ABS361_11150</name>
</gene>
<protein>
    <submittedName>
        <fullName evidence="2">MaoC/PaaZ C-terminal domain-containing protein</fullName>
    </submittedName>
</protein>
<dbReference type="RefSeq" id="WP_407051806.1">
    <property type="nucleotide sequence ID" value="NZ_CP158568.1"/>
</dbReference>
<dbReference type="Pfam" id="PF01575">
    <property type="entry name" value="MaoC_dehydratas"/>
    <property type="match status" value="1"/>
</dbReference>
<dbReference type="PANTHER" id="PTHR42993">
    <property type="entry name" value="MAOC-LIKE DEHYDRATASE DOMAIN-CONTAINING PROTEIN"/>
    <property type="match status" value="1"/>
</dbReference>
<feature type="domain" description="MaoC-like" evidence="1">
    <location>
        <begin position="16"/>
        <end position="124"/>
    </location>
</feature>
<dbReference type="InterPro" id="IPR029069">
    <property type="entry name" value="HotDog_dom_sf"/>
</dbReference>
<dbReference type="KEGG" id="mflg:ABS361_11150"/>
<evidence type="ECO:0000259" key="1">
    <source>
        <dbReference type="Pfam" id="PF01575"/>
    </source>
</evidence>
<organism evidence="2">
    <name type="scientific">Methyloraptor flagellatus</name>
    <dbReference type="NCBI Taxonomy" id="3162530"/>
    <lineage>
        <taxon>Bacteria</taxon>
        <taxon>Pseudomonadati</taxon>
        <taxon>Pseudomonadota</taxon>
        <taxon>Alphaproteobacteria</taxon>
        <taxon>Hyphomicrobiales</taxon>
        <taxon>Ancalomicrobiaceae</taxon>
        <taxon>Methyloraptor</taxon>
    </lineage>
</organism>
<evidence type="ECO:0000313" key="2">
    <source>
        <dbReference type="EMBL" id="XBY46715.1"/>
    </source>
</evidence>
<dbReference type="PANTHER" id="PTHR42993:SF1">
    <property type="entry name" value="MAOC-LIKE DEHYDRATASE DOMAIN-CONTAINING PROTEIN"/>
    <property type="match status" value="1"/>
</dbReference>
<dbReference type="AlphaFoldDB" id="A0AAU7XIY4"/>
<sequence>MSARDGSETAVDLLSAEPGAELGASLWQVIDQPRVNLFAEATGDHQFIHVDPVRAAAEGPFGGTVAHGFLTLSLLASLASEVVRLPSDWVAVNFSVDGVRFLRPVETGKRVRAHFALVGRSSVGPERRAIKLSARLEVEGAEKPALTVAALVLIAEPAAPRGA</sequence>
<dbReference type="InterPro" id="IPR002539">
    <property type="entry name" value="MaoC-like_dom"/>
</dbReference>
<proteinExistence type="predicted"/>
<accession>A0AAU7XIY4</accession>